<reference evidence="4" key="1">
    <citation type="journal article" date="2019" name="Int. J. Syst. Evol. Microbiol.">
        <title>The Global Catalogue of Microorganisms (GCM) 10K type strain sequencing project: providing services to taxonomists for standard genome sequencing and annotation.</title>
        <authorList>
            <consortium name="The Broad Institute Genomics Platform"/>
            <consortium name="The Broad Institute Genome Sequencing Center for Infectious Disease"/>
            <person name="Wu L."/>
            <person name="Ma J."/>
        </authorList>
    </citation>
    <scope>NUCLEOTIDE SEQUENCE [LARGE SCALE GENOMIC DNA]</scope>
    <source>
        <strain evidence="4">IBRC-M 10813</strain>
    </source>
</reference>
<dbReference type="Gene3D" id="1.10.260.40">
    <property type="entry name" value="lambda repressor-like DNA-binding domains"/>
    <property type="match status" value="1"/>
</dbReference>
<name>A0ABV8JBF5_9BACL</name>
<evidence type="ECO:0000256" key="1">
    <source>
        <dbReference type="PROSITE-ProRule" id="PRU00339"/>
    </source>
</evidence>
<dbReference type="PROSITE" id="PS50943">
    <property type="entry name" value="HTH_CROC1"/>
    <property type="match status" value="1"/>
</dbReference>
<dbReference type="SMART" id="SM00530">
    <property type="entry name" value="HTH_XRE"/>
    <property type="match status" value="1"/>
</dbReference>
<proteinExistence type="predicted"/>
<feature type="domain" description="HTH cro/C1-type" evidence="2">
    <location>
        <begin position="13"/>
        <end position="66"/>
    </location>
</feature>
<gene>
    <name evidence="3" type="ORF">ACFOUO_05245</name>
</gene>
<protein>
    <submittedName>
        <fullName evidence="3">Tetratricopeptide repeat protein</fullName>
    </submittedName>
</protein>
<dbReference type="EMBL" id="JBHSAP010000007">
    <property type="protein sequence ID" value="MFC4076213.1"/>
    <property type="molecule type" value="Genomic_DNA"/>
</dbReference>
<dbReference type="PANTHER" id="PTHR37038">
    <property type="entry name" value="TRANSCRIPTIONAL REGULATOR-RELATED"/>
    <property type="match status" value="1"/>
</dbReference>
<dbReference type="InterPro" id="IPR053163">
    <property type="entry name" value="HTH-type_regulator_Rgg"/>
</dbReference>
<dbReference type="Pfam" id="PF01381">
    <property type="entry name" value="HTH_3"/>
    <property type="match status" value="1"/>
</dbReference>
<accession>A0ABV8JBF5</accession>
<sequence>MNSLDTQSIGEIIRKIRKERGLRLEDLADESISPATISNLERGVPHVKTDKLYYLLEKLDVSIDEVPEFLLSEKKEQEELMFRLTAAESLRRLGKTESALKALKELDISDDHSYASAYHWLIGTCYLDKRDLSKAERSFTTAIRLASRNQAATQDNMEAYSFSDLGRCSYYRNDLQLALQYTNSGLDAFCHDGERSYIKYILLRNKAIYLERLGRPAEALKIVQDAWDELGNVDHIEHTETVLSFYWIRAEMLRKIGSLDEAIRYAQEGIQKASLNNLYASGFDLWVTLGSAYTAKKEWENAEASFNVAMEIAEETGKVIDNRFIRACVQRAELYSNQKKWAEAENTLVQAISKAKDRKCYAYLTDALLALGNLHFANDRKNEAIEQYAEARKAAKKHRFTEKEYQAWYGLANCYREIDEIEFRQCTENMYTLQRELNDQKEARDQRETVL</sequence>
<dbReference type="SUPFAM" id="SSF47413">
    <property type="entry name" value="lambda repressor-like DNA-binding domains"/>
    <property type="match status" value="1"/>
</dbReference>
<evidence type="ECO:0000259" key="2">
    <source>
        <dbReference type="PROSITE" id="PS50943"/>
    </source>
</evidence>
<dbReference type="Gene3D" id="1.25.40.10">
    <property type="entry name" value="Tetratricopeptide repeat domain"/>
    <property type="match status" value="1"/>
</dbReference>
<keyword evidence="4" id="KW-1185">Reference proteome</keyword>
<dbReference type="InterPro" id="IPR010982">
    <property type="entry name" value="Lambda_DNA-bd_dom_sf"/>
</dbReference>
<dbReference type="SMART" id="SM00028">
    <property type="entry name" value="TPR"/>
    <property type="match status" value="7"/>
</dbReference>
<dbReference type="Pfam" id="PF13432">
    <property type="entry name" value="TPR_16"/>
    <property type="match status" value="2"/>
</dbReference>
<keyword evidence="1" id="KW-0802">TPR repeat</keyword>
<dbReference type="PROSITE" id="PS50005">
    <property type="entry name" value="TPR"/>
    <property type="match status" value="2"/>
</dbReference>
<dbReference type="CDD" id="cd00093">
    <property type="entry name" value="HTH_XRE"/>
    <property type="match status" value="1"/>
</dbReference>
<evidence type="ECO:0000313" key="4">
    <source>
        <dbReference type="Proteomes" id="UP001595843"/>
    </source>
</evidence>
<dbReference type="Proteomes" id="UP001595843">
    <property type="component" value="Unassembled WGS sequence"/>
</dbReference>
<comment type="caution">
    <text evidence="3">The sequence shown here is derived from an EMBL/GenBank/DDBJ whole genome shotgun (WGS) entry which is preliminary data.</text>
</comment>
<organism evidence="3 4">
    <name type="scientific">Salinithrix halophila</name>
    <dbReference type="NCBI Taxonomy" id="1485204"/>
    <lineage>
        <taxon>Bacteria</taxon>
        <taxon>Bacillati</taxon>
        <taxon>Bacillota</taxon>
        <taxon>Bacilli</taxon>
        <taxon>Bacillales</taxon>
        <taxon>Thermoactinomycetaceae</taxon>
        <taxon>Salinithrix</taxon>
    </lineage>
</organism>
<dbReference type="RefSeq" id="WP_380702864.1">
    <property type="nucleotide sequence ID" value="NZ_JBHSAP010000007.1"/>
</dbReference>
<feature type="repeat" description="TPR" evidence="1">
    <location>
        <begin position="283"/>
        <end position="316"/>
    </location>
</feature>
<dbReference type="InterPro" id="IPR001387">
    <property type="entry name" value="Cro/C1-type_HTH"/>
</dbReference>
<dbReference type="InterPro" id="IPR011990">
    <property type="entry name" value="TPR-like_helical_dom_sf"/>
</dbReference>
<dbReference type="InterPro" id="IPR019734">
    <property type="entry name" value="TPR_rpt"/>
</dbReference>
<evidence type="ECO:0000313" key="3">
    <source>
        <dbReference type="EMBL" id="MFC4076213.1"/>
    </source>
</evidence>
<dbReference type="SUPFAM" id="SSF48452">
    <property type="entry name" value="TPR-like"/>
    <property type="match status" value="3"/>
</dbReference>
<feature type="repeat" description="TPR" evidence="1">
    <location>
        <begin position="116"/>
        <end position="149"/>
    </location>
</feature>